<feature type="region of interest" description="Disordered" evidence="4">
    <location>
        <begin position="1"/>
        <end position="230"/>
    </location>
</feature>
<dbReference type="Pfam" id="PF25390">
    <property type="entry name" value="WD40_RLD"/>
    <property type="match status" value="1"/>
</dbReference>
<evidence type="ECO:0000256" key="1">
    <source>
        <dbReference type="ARBA" id="ARBA00022658"/>
    </source>
</evidence>
<accession>A0A8X6QHI0</accession>
<dbReference type="PROSITE" id="PS00626">
    <property type="entry name" value="RCC1_2"/>
    <property type="match status" value="4"/>
</dbReference>
<dbReference type="Gene3D" id="2.130.10.30">
    <property type="entry name" value="Regulator of chromosome condensation 1/beta-lactamase-inhibitor protein II"/>
    <property type="match status" value="1"/>
</dbReference>
<feature type="repeat" description="RCC1" evidence="3">
    <location>
        <begin position="247"/>
        <end position="297"/>
    </location>
</feature>
<dbReference type="InterPro" id="IPR000408">
    <property type="entry name" value="Reg_chr_condens"/>
</dbReference>
<feature type="repeat" description="RCC1" evidence="3">
    <location>
        <begin position="298"/>
        <end position="349"/>
    </location>
</feature>
<evidence type="ECO:0000256" key="4">
    <source>
        <dbReference type="SAM" id="MobiDB-lite"/>
    </source>
</evidence>
<dbReference type="PANTHER" id="PTHR45982">
    <property type="entry name" value="REGULATOR OF CHROMOSOME CONDENSATION"/>
    <property type="match status" value="1"/>
</dbReference>
<dbReference type="InterPro" id="IPR058923">
    <property type="entry name" value="RCC1-like_dom"/>
</dbReference>
<dbReference type="PROSITE" id="PS50012">
    <property type="entry name" value="RCC1_3"/>
    <property type="match status" value="7"/>
</dbReference>
<feature type="compositionally biased region" description="Polar residues" evidence="4">
    <location>
        <begin position="64"/>
        <end position="77"/>
    </location>
</feature>
<feature type="repeat" description="RCC1" evidence="3">
    <location>
        <begin position="579"/>
        <end position="632"/>
    </location>
</feature>
<feature type="repeat" description="RCC1" evidence="3">
    <location>
        <begin position="350"/>
        <end position="402"/>
    </location>
</feature>
<feature type="compositionally biased region" description="Basic residues" evidence="4">
    <location>
        <begin position="220"/>
        <end position="230"/>
    </location>
</feature>
<reference evidence="6" key="1">
    <citation type="submission" date="2020-08" db="EMBL/GenBank/DDBJ databases">
        <title>Multicomponent nature underlies the extraordinary mechanical properties of spider dragline silk.</title>
        <authorList>
            <person name="Kono N."/>
            <person name="Nakamura H."/>
            <person name="Mori M."/>
            <person name="Yoshida Y."/>
            <person name="Ohtoshi R."/>
            <person name="Malay A.D."/>
            <person name="Moran D.A.P."/>
            <person name="Tomita M."/>
            <person name="Numata K."/>
            <person name="Arakawa K."/>
        </authorList>
    </citation>
    <scope>NUCLEOTIDE SEQUENCE</scope>
</reference>
<feature type="compositionally biased region" description="Basic and acidic residues" evidence="4">
    <location>
        <begin position="170"/>
        <end position="183"/>
    </location>
</feature>
<organism evidence="6 7">
    <name type="scientific">Nephila pilipes</name>
    <name type="common">Giant wood spider</name>
    <name type="synonym">Nephila maculata</name>
    <dbReference type="NCBI Taxonomy" id="299642"/>
    <lineage>
        <taxon>Eukaryota</taxon>
        <taxon>Metazoa</taxon>
        <taxon>Ecdysozoa</taxon>
        <taxon>Arthropoda</taxon>
        <taxon>Chelicerata</taxon>
        <taxon>Arachnida</taxon>
        <taxon>Araneae</taxon>
        <taxon>Araneomorphae</taxon>
        <taxon>Entelegynae</taxon>
        <taxon>Araneoidea</taxon>
        <taxon>Nephilidae</taxon>
        <taxon>Nephila</taxon>
    </lineage>
</organism>
<feature type="repeat" description="RCC1" evidence="3">
    <location>
        <begin position="403"/>
        <end position="472"/>
    </location>
</feature>
<evidence type="ECO:0000313" key="6">
    <source>
        <dbReference type="EMBL" id="GFU18988.1"/>
    </source>
</evidence>
<gene>
    <name evidence="6" type="primary">RCC1</name>
    <name evidence="6" type="ORF">NPIL_381701</name>
</gene>
<feature type="domain" description="RCC1-like" evidence="5">
    <location>
        <begin position="248"/>
        <end position="628"/>
    </location>
</feature>
<evidence type="ECO:0000313" key="7">
    <source>
        <dbReference type="Proteomes" id="UP000887013"/>
    </source>
</evidence>
<dbReference type="PRINTS" id="PR00633">
    <property type="entry name" value="RCCNDNSATION"/>
</dbReference>
<dbReference type="InterPro" id="IPR009091">
    <property type="entry name" value="RCC1/BLIP-II"/>
</dbReference>
<feature type="repeat" description="RCC1" evidence="3">
    <location>
        <begin position="526"/>
        <end position="578"/>
    </location>
</feature>
<keyword evidence="2" id="KW-0677">Repeat</keyword>
<feature type="compositionally biased region" description="Acidic residues" evidence="4">
    <location>
        <begin position="184"/>
        <end position="193"/>
    </location>
</feature>
<dbReference type="GO" id="GO:0005737">
    <property type="term" value="C:cytoplasm"/>
    <property type="evidence" value="ECO:0007669"/>
    <property type="project" value="TreeGrafter"/>
</dbReference>
<keyword evidence="1" id="KW-0344">Guanine-nucleotide releasing factor</keyword>
<keyword evidence="7" id="KW-1185">Reference proteome</keyword>
<evidence type="ECO:0000259" key="5">
    <source>
        <dbReference type="Pfam" id="PF25390"/>
    </source>
</evidence>
<protein>
    <submittedName>
        <fullName evidence="6">Regulator of chromosome condensation</fullName>
    </submittedName>
</protein>
<evidence type="ECO:0000256" key="3">
    <source>
        <dbReference type="PROSITE-ProRule" id="PRU00235"/>
    </source>
</evidence>
<feature type="compositionally biased region" description="Acidic residues" evidence="4">
    <location>
        <begin position="141"/>
        <end position="150"/>
    </location>
</feature>
<feature type="repeat" description="RCC1" evidence="3">
    <location>
        <begin position="474"/>
        <end position="525"/>
    </location>
</feature>
<dbReference type="GO" id="GO:0005085">
    <property type="term" value="F:guanyl-nucleotide exchange factor activity"/>
    <property type="evidence" value="ECO:0007669"/>
    <property type="project" value="TreeGrafter"/>
</dbReference>
<dbReference type="AlphaFoldDB" id="A0A8X6QHI0"/>
<comment type="caution">
    <text evidence="6">The sequence shown here is derived from an EMBL/GenBank/DDBJ whole genome shotgun (WGS) entry which is preliminary data.</text>
</comment>
<evidence type="ECO:0000256" key="2">
    <source>
        <dbReference type="ARBA" id="ARBA00022737"/>
    </source>
</evidence>
<dbReference type="PROSITE" id="PS00625">
    <property type="entry name" value="RCC1_1"/>
    <property type="match status" value="1"/>
</dbReference>
<dbReference type="InterPro" id="IPR051553">
    <property type="entry name" value="Ran_GTPase-activating"/>
</dbReference>
<dbReference type="EMBL" id="BMAW01030970">
    <property type="protein sequence ID" value="GFU18988.1"/>
    <property type="molecule type" value="Genomic_DNA"/>
</dbReference>
<dbReference type="PANTHER" id="PTHR45982:SF1">
    <property type="entry name" value="REGULATOR OF CHROMOSOME CONDENSATION"/>
    <property type="match status" value="1"/>
</dbReference>
<feature type="compositionally biased region" description="Basic and acidic residues" evidence="4">
    <location>
        <begin position="45"/>
        <end position="57"/>
    </location>
</feature>
<dbReference type="Proteomes" id="UP000887013">
    <property type="component" value="Unassembled WGS sequence"/>
</dbReference>
<dbReference type="OrthoDB" id="61110at2759"/>
<dbReference type="SUPFAM" id="SSF50985">
    <property type="entry name" value="RCC1/BLIP-II"/>
    <property type="match status" value="1"/>
</dbReference>
<proteinExistence type="predicted"/>
<name>A0A8X6QHI0_NEPPI</name>
<feature type="compositionally biased region" description="Basic residues" evidence="4">
    <location>
        <begin position="1"/>
        <end position="12"/>
    </location>
</feature>
<sequence>MVQNRKPKKAKQAVKVSPLSNGCNDTETRNSKNVPSKVEVVASKSHTEHENEIDVNPKVESGLNGEQDNVQPETSSKAVKPAVRSRKKKAAEAAEIENSETAVTEEGERISPVPLSKSKGRQTKGKKMEMEVVENTSDDPQTSEEPETENTEPIQKTNASRKRKATPEITTEKSAEADDKMETEPEPETEEPVVPEKKSRKRKAIVSTTETKTKKSAKEKPKKSALTTKTKRQKVLLSIPSAKPIPGKVFVIGENDVGQLGFGEEVEVKKRPAMLELPHSIVDIAAGGMHSACLTETGEVITFGCNDEAALGRVTSDEKDEATPTRVEIPERVIQISAGDSHTAALTESGQVYLWGNFRSGDGPMGLTADGVKQIKPIKILNGITVVKISSGTEHLACLSNEGVVYTCGCGENGQLGRFSERACRDGGRKGRSALLEPAAVSVTGHPNSKTGTVLVEDVWTGSYCTFLKAKDTGLIYAFGLNNYNHLGYENERVRFVPKQVASFNSKAWKQITGGQHHTLALDNEGLVYSMGRKDYGRLGIGEDCDEKSVPTLITTLENEKCNNISCGNCVSFAISEEGSMYSWGFGTNHQLGHGNDDDCHIPRLVEGNFLNSWKAHKVSGGGQHTLILASTKESSTNKQK</sequence>